<organism evidence="2 3">
    <name type="scientific">Paenibacillus contaminans</name>
    <dbReference type="NCBI Taxonomy" id="450362"/>
    <lineage>
        <taxon>Bacteria</taxon>
        <taxon>Bacillati</taxon>
        <taxon>Bacillota</taxon>
        <taxon>Bacilli</taxon>
        <taxon>Bacillales</taxon>
        <taxon>Paenibacillaceae</taxon>
        <taxon>Paenibacillus</taxon>
    </lineage>
</organism>
<dbReference type="AlphaFoldDB" id="A0A329MNN2"/>
<evidence type="ECO:0000313" key="2">
    <source>
        <dbReference type="EMBL" id="RAV21384.1"/>
    </source>
</evidence>
<dbReference type="InterPro" id="IPR011256">
    <property type="entry name" value="Reg_factor_effector_dom_sf"/>
</dbReference>
<accession>A0A329MNN2</accession>
<dbReference type="OrthoDB" id="2734147at2"/>
<evidence type="ECO:0000259" key="1">
    <source>
        <dbReference type="SMART" id="SM00871"/>
    </source>
</evidence>
<dbReference type="InterPro" id="IPR029442">
    <property type="entry name" value="GyrI-like"/>
</dbReference>
<reference evidence="2 3" key="1">
    <citation type="journal article" date="2009" name="Int. J. Syst. Evol. Microbiol.">
        <title>Paenibacillus contaminans sp. nov., isolated from a contaminated laboratory plate.</title>
        <authorList>
            <person name="Chou J.H."/>
            <person name="Lee J.H."/>
            <person name="Lin M.C."/>
            <person name="Chang P.S."/>
            <person name="Arun A.B."/>
            <person name="Young C.C."/>
            <person name="Chen W.M."/>
        </authorList>
    </citation>
    <scope>NUCLEOTIDE SEQUENCE [LARGE SCALE GENOMIC DNA]</scope>
    <source>
        <strain evidence="2 3">CKOBP-6</strain>
    </source>
</reference>
<dbReference type="Gene3D" id="3.20.80.10">
    <property type="entry name" value="Regulatory factor, effector binding domain"/>
    <property type="match status" value="1"/>
</dbReference>
<protein>
    <submittedName>
        <fullName evidence="2">AraC family transcriptional regulator</fullName>
    </submittedName>
</protein>
<gene>
    <name evidence="2" type="ORF">DQG23_10720</name>
</gene>
<comment type="caution">
    <text evidence="2">The sequence shown here is derived from an EMBL/GenBank/DDBJ whole genome shotgun (WGS) entry which is preliminary data.</text>
</comment>
<dbReference type="InterPro" id="IPR010499">
    <property type="entry name" value="AraC_E-bd"/>
</dbReference>
<name>A0A329MNN2_9BACL</name>
<dbReference type="EMBL" id="QMFB01000005">
    <property type="protein sequence ID" value="RAV21384.1"/>
    <property type="molecule type" value="Genomic_DNA"/>
</dbReference>
<proteinExistence type="predicted"/>
<dbReference type="Proteomes" id="UP000250369">
    <property type="component" value="Unassembled WGS sequence"/>
</dbReference>
<keyword evidence="3" id="KW-1185">Reference proteome</keyword>
<dbReference type="Pfam" id="PF06445">
    <property type="entry name" value="GyrI-like"/>
    <property type="match status" value="1"/>
</dbReference>
<evidence type="ECO:0000313" key="3">
    <source>
        <dbReference type="Proteomes" id="UP000250369"/>
    </source>
</evidence>
<sequence length="152" mass="17452">MHVTEIEELKLVGIRVVCPGDRYAAEIPKATLALKERLEEIKHLVQPARMIGAFVVQELTPEEDGYWVCVEVSKLEDIPAGLTELTVPPQKYAVIKHIGPNTRISHTYEILHEWIAQNGHTRMQSAWHLEISDVLGYREEEDIEIRLYDTIK</sequence>
<dbReference type="SUPFAM" id="SSF55136">
    <property type="entry name" value="Probable bacterial effector-binding domain"/>
    <property type="match status" value="1"/>
</dbReference>
<dbReference type="SMART" id="SM00871">
    <property type="entry name" value="AraC_E_bind"/>
    <property type="match status" value="1"/>
</dbReference>
<feature type="domain" description="AraC effector-binding" evidence="1">
    <location>
        <begin position="1"/>
        <end position="152"/>
    </location>
</feature>